<dbReference type="CDD" id="cd00006">
    <property type="entry name" value="PTS_IIA_man"/>
    <property type="match status" value="1"/>
</dbReference>
<gene>
    <name evidence="10" type="ORF">FC51_GL001896</name>
</gene>
<dbReference type="Pfam" id="PF03610">
    <property type="entry name" value="EIIA-man"/>
    <property type="match status" value="1"/>
</dbReference>
<dbReference type="PANTHER" id="PTHR33799">
    <property type="entry name" value="PTS PERMEASE-RELATED-RELATED"/>
    <property type="match status" value="1"/>
</dbReference>
<keyword evidence="8" id="KW-0418">Kinase</keyword>
<keyword evidence="4" id="KW-0597">Phosphoprotein</keyword>
<reference evidence="10 11" key="1">
    <citation type="journal article" date="2015" name="Genome Announc.">
        <title>Expanding the biotechnology potential of lactobacilli through comparative genomics of 213 strains and associated genera.</title>
        <authorList>
            <person name="Sun Z."/>
            <person name="Harris H.M."/>
            <person name="McCann A."/>
            <person name="Guo C."/>
            <person name="Argimon S."/>
            <person name="Zhang W."/>
            <person name="Yang X."/>
            <person name="Jeffery I.B."/>
            <person name="Cooney J.C."/>
            <person name="Kagawa T.F."/>
            <person name="Liu W."/>
            <person name="Song Y."/>
            <person name="Salvetti E."/>
            <person name="Wrobel A."/>
            <person name="Rasinkangas P."/>
            <person name="Parkhill J."/>
            <person name="Rea M.C."/>
            <person name="O'Sullivan O."/>
            <person name="Ritari J."/>
            <person name="Douillard F.P."/>
            <person name="Paul Ross R."/>
            <person name="Yang R."/>
            <person name="Briner A.E."/>
            <person name="Felis G.E."/>
            <person name="de Vos W.M."/>
            <person name="Barrangou R."/>
            <person name="Klaenhammer T.R."/>
            <person name="Caufield P.W."/>
            <person name="Cui Y."/>
            <person name="Zhang H."/>
            <person name="O'Toole P.W."/>
        </authorList>
    </citation>
    <scope>NUCLEOTIDE SEQUENCE [LARGE SCALE GENOMIC DNA]</scope>
    <source>
        <strain evidence="10 11">DSM 5707</strain>
    </source>
</reference>
<dbReference type="PATRIC" id="fig|1423784.4.peg.1938"/>
<dbReference type="GO" id="GO:0016301">
    <property type="term" value="F:kinase activity"/>
    <property type="evidence" value="ECO:0007669"/>
    <property type="project" value="UniProtKB-KW"/>
</dbReference>
<keyword evidence="6" id="KW-0808">Transferase</keyword>
<evidence type="ECO:0000256" key="5">
    <source>
        <dbReference type="ARBA" id="ARBA00022597"/>
    </source>
</evidence>
<feature type="domain" description="PTS EIIA type-4" evidence="9">
    <location>
        <begin position="4"/>
        <end position="127"/>
    </location>
</feature>
<dbReference type="RefSeq" id="WP_225355048.1">
    <property type="nucleotide sequence ID" value="NZ_AZGK01000005.1"/>
</dbReference>
<dbReference type="NCBIfam" id="TIGR00824">
    <property type="entry name" value="EIIA-man"/>
    <property type="match status" value="1"/>
</dbReference>
<keyword evidence="5" id="KW-0762">Sugar transport</keyword>
<evidence type="ECO:0000256" key="6">
    <source>
        <dbReference type="ARBA" id="ARBA00022679"/>
    </source>
</evidence>
<comment type="subcellular location">
    <subcellularLocation>
        <location evidence="1">Cytoplasm</location>
    </subcellularLocation>
</comment>
<name>A0A0R1YWJ5_9LACO</name>
<evidence type="ECO:0000256" key="3">
    <source>
        <dbReference type="ARBA" id="ARBA00022490"/>
    </source>
</evidence>
<proteinExistence type="predicted"/>
<comment type="caution">
    <text evidence="10">The sequence shown here is derived from an EMBL/GenBank/DDBJ whole genome shotgun (WGS) entry which is preliminary data.</text>
</comment>
<evidence type="ECO:0000313" key="10">
    <source>
        <dbReference type="EMBL" id="KRM46626.1"/>
    </source>
</evidence>
<protein>
    <submittedName>
        <fullName evidence="10">PTS system mannose fructose sorbose family transporter subunit IIA</fullName>
    </submittedName>
</protein>
<evidence type="ECO:0000256" key="4">
    <source>
        <dbReference type="ARBA" id="ARBA00022553"/>
    </source>
</evidence>
<dbReference type="GO" id="GO:0005737">
    <property type="term" value="C:cytoplasm"/>
    <property type="evidence" value="ECO:0007669"/>
    <property type="project" value="UniProtKB-SubCell"/>
</dbReference>
<dbReference type="InterPro" id="IPR051471">
    <property type="entry name" value="Bacterial_PTS_sugar_comp"/>
</dbReference>
<evidence type="ECO:0000259" key="9">
    <source>
        <dbReference type="PROSITE" id="PS51096"/>
    </source>
</evidence>
<dbReference type="SUPFAM" id="SSF53062">
    <property type="entry name" value="PTS system fructose IIA component-like"/>
    <property type="match status" value="1"/>
</dbReference>
<keyword evidence="2" id="KW-0813">Transport</keyword>
<sequence>MNNLISILVVSHGDLANSLIHTAEMIAGKQEQVQTVTLAANDGVDSLSAKVDAAMAKLPADQPTLIFADLWGGSPFNAAAQIVGKDPTHTALIAGVNLPILLEAYMARNSTLTELVNKITEISTDSIRQFTMPTQDDDLGDDLL</sequence>
<keyword evidence="3" id="KW-0963">Cytoplasm</keyword>
<dbReference type="GeneID" id="69803682"/>
<dbReference type="AlphaFoldDB" id="A0A0R1YWJ5"/>
<dbReference type="Proteomes" id="UP000051957">
    <property type="component" value="Unassembled WGS sequence"/>
</dbReference>
<evidence type="ECO:0000256" key="7">
    <source>
        <dbReference type="ARBA" id="ARBA00022683"/>
    </source>
</evidence>
<evidence type="ECO:0000313" key="11">
    <source>
        <dbReference type="Proteomes" id="UP000051957"/>
    </source>
</evidence>
<keyword evidence="7" id="KW-0598">Phosphotransferase system</keyword>
<dbReference type="InterPro" id="IPR036662">
    <property type="entry name" value="PTS_EIIA_man-typ_sf"/>
</dbReference>
<dbReference type="PANTHER" id="PTHR33799:SF1">
    <property type="entry name" value="PTS SYSTEM MANNOSE-SPECIFIC EIIAB COMPONENT-RELATED"/>
    <property type="match status" value="1"/>
</dbReference>
<dbReference type="Gene3D" id="3.40.50.510">
    <property type="entry name" value="Phosphotransferase system, mannose-type IIA component"/>
    <property type="match status" value="1"/>
</dbReference>
<evidence type="ECO:0000256" key="1">
    <source>
        <dbReference type="ARBA" id="ARBA00004496"/>
    </source>
</evidence>
<dbReference type="InterPro" id="IPR033887">
    <property type="entry name" value="PTS_IIA_man"/>
</dbReference>
<evidence type="ECO:0000256" key="2">
    <source>
        <dbReference type="ARBA" id="ARBA00022448"/>
    </source>
</evidence>
<dbReference type="InterPro" id="IPR004701">
    <property type="entry name" value="PTS_EIIA_man-typ"/>
</dbReference>
<dbReference type="InterPro" id="IPR013789">
    <property type="entry name" value="PTS_EIIA_man"/>
</dbReference>
<dbReference type="GO" id="GO:0016020">
    <property type="term" value="C:membrane"/>
    <property type="evidence" value="ECO:0007669"/>
    <property type="project" value="InterPro"/>
</dbReference>
<organism evidence="10 11">
    <name type="scientific">Lentilactobacillus parabuchneri DSM 5707 = NBRC 107865</name>
    <dbReference type="NCBI Taxonomy" id="1423784"/>
    <lineage>
        <taxon>Bacteria</taxon>
        <taxon>Bacillati</taxon>
        <taxon>Bacillota</taxon>
        <taxon>Bacilli</taxon>
        <taxon>Lactobacillales</taxon>
        <taxon>Lactobacillaceae</taxon>
        <taxon>Lentilactobacillus</taxon>
    </lineage>
</organism>
<dbReference type="GO" id="GO:0009401">
    <property type="term" value="P:phosphoenolpyruvate-dependent sugar phosphotransferase system"/>
    <property type="evidence" value="ECO:0007669"/>
    <property type="project" value="UniProtKB-KW"/>
</dbReference>
<dbReference type="GO" id="GO:0016773">
    <property type="term" value="F:phosphotransferase activity, alcohol group as acceptor"/>
    <property type="evidence" value="ECO:0007669"/>
    <property type="project" value="InterPro"/>
</dbReference>
<dbReference type="PROSITE" id="PS51096">
    <property type="entry name" value="PTS_EIIA_TYPE_4"/>
    <property type="match status" value="1"/>
</dbReference>
<accession>A0A0R1YWJ5</accession>
<dbReference type="EMBL" id="AZGK01000005">
    <property type="protein sequence ID" value="KRM46626.1"/>
    <property type="molecule type" value="Genomic_DNA"/>
</dbReference>
<evidence type="ECO:0000256" key="8">
    <source>
        <dbReference type="ARBA" id="ARBA00022777"/>
    </source>
</evidence>